<evidence type="ECO:0000256" key="3">
    <source>
        <dbReference type="ARBA" id="ARBA00022448"/>
    </source>
</evidence>
<keyword evidence="9" id="KW-1185">Reference proteome</keyword>
<dbReference type="Proteomes" id="UP001439008">
    <property type="component" value="Unassembled WGS sequence"/>
</dbReference>
<evidence type="ECO:0000256" key="4">
    <source>
        <dbReference type="ARBA" id="ARBA00022692"/>
    </source>
</evidence>
<dbReference type="Gene3D" id="1.20.1250.20">
    <property type="entry name" value="MFS general substrate transporter like domains"/>
    <property type="match status" value="1"/>
</dbReference>
<keyword evidence="5 7" id="KW-1133">Transmembrane helix</keyword>
<dbReference type="PANTHER" id="PTHR31585:SF51">
    <property type="entry name" value="TRANSPORTER, PUTATIVE-RELATED"/>
    <property type="match status" value="1"/>
</dbReference>
<reference evidence="8 9" key="1">
    <citation type="journal article" date="2024" name="BMC Biol.">
        <title>Comparative genomics of Ascetosporea gives new insight into the evolutionary basis for animal parasitism in Rhizaria.</title>
        <authorList>
            <person name="Hiltunen Thoren M."/>
            <person name="Onut-Brannstrom I."/>
            <person name="Alfjorden A."/>
            <person name="Peckova H."/>
            <person name="Swords F."/>
            <person name="Hooper C."/>
            <person name="Holzer A.S."/>
            <person name="Bass D."/>
            <person name="Burki F."/>
        </authorList>
    </citation>
    <scope>NUCLEOTIDE SEQUENCE [LARGE SCALE GENOMIC DNA]</scope>
    <source>
        <strain evidence="8">20-A016</strain>
    </source>
</reference>
<dbReference type="Pfam" id="PF03092">
    <property type="entry name" value="BT1"/>
    <property type="match status" value="1"/>
</dbReference>
<evidence type="ECO:0000313" key="8">
    <source>
        <dbReference type="EMBL" id="MES1918093.1"/>
    </source>
</evidence>
<proteinExistence type="inferred from homology"/>
<keyword evidence="4 7" id="KW-0812">Transmembrane</keyword>
<dbReference type="InterPro" id="IPR039309">
    <property type="entry name" value="BT1"/>
</dbReference>
<dbReference type="EMBL" id="JBDODL010000014">
    <property type="protein sequence ID" value="MES1918093.1"/>
    <property type="molecule type" value="Genomic_DNA"/>
</dbReference>
<feature type="transmembrane region" description="Helical" evidence="7">
    <location>
        <begin position="188"/>
        <end position="210"/>
    </location>
</feature>
<name>A0ABV2AEE8_9EUKA</name>
<comment type="subcellular location">
    <subcellularLocation>
        <location evidence="1">Membrane</location>
        <topology evidence="1">Multi-pass membrane protein</topology>
    </subcellularLocation>
</comment>
<gene>
    <name evidence="8" type="ORF">MHBO_000114</name>
</gene>
<feature type="transmembrane region" description="Helical" evidence="7">
    <location>
        <begin position="161"/>
        <end position="182"/>
    </location>
</feature>
<evidence type="ECO:0000256" key="1">
    <source>
        <dbReference type="ARBA" id="ARBA00004141"/>
    </source>
</evidence>
<feature type="transmembrane region" description="Helical" evidence="7">
    <location>
        <begin position="96"/>
        <end position="115"/>
    </location>
</feature>
<feature type="transmembrane region" description="Helical" evidence="7">
    <location>
        <begin position="21"/>
        <end position="43"/>
    </location>
</feature>
<comment type="caution">
    <text evidence="8">The sequence shown here is derived from an EMBL/GenBank/DDBJ whole genome shotgun (WGS) entry which is preliminary data.</text>
</comment>
<protein>
    <submittedName>
        <fullName evidence="8">Uncharacterized protein</fullName>
    </submittedName>
</protein>
<evidence type="ECO:0000256" key="7">
    <source>
        <dbReference type="SAM" id="Phobius"/>
    </source>
</evidence>
<evidence type="ECO:0000256" key="6">
    <source>
        <dbReference type="ARBA" id="ARBA00023136"/>
    </source>
</evidence>
<evidence type="ECO:0000256" key="2">
    <source>
        <dbReference type="ARBA" id="ARBA00007015"/>
    </source>
</evidence>
<keyword evidence="3" id="KW-0813">Transport</keyword>
<dbReference type="PANTHER" id="PTHR31585">
    <property type="entry name" value="FOLATE-BIOPTERIN TRANSPORTER 1, CHLOROPLASTIC"/>
    <property type="match status" value="1"/>
</dbReference>
<accession>A0ABV2AEE8</accession>
<comment type="similarity">
    <text evidence="2">Belongs to the major facilitator superfamily. Folate-biopterin transporter (TC 2.A.71) family.</text>
</comment>
<keyword evidence="6 7" id="KW-0472">Membrane</keyword>
<dbReference type="SUPFAM" id="SSF103473">
    <property type="entry name" value="MFS general substrate transporter"/>
    <property type="match status" value="1"/>
</dbReference>
<feature type="transmembrane region" description="Helical" evidence="7">
    <location>
        <begin position="121"/>
        <end position="141"/>
    </location>
</feature>
<evidence type="ECO:0000256" key="5">
    <source>
        <dbReference type="ARBA" id="ARBA00022989"/>
    </source>
</evidence>
<sequence length="337" mass="38555">MQKLVRFLNSPWRFFRDVKKVYGGKYLVYQFCAYCLVIGFLFKSTRFNVYPYMKKHGSTSNEIQFYSMIMKVPFNLQPAIGLLADIYPLFGYYKRFYVLIASLLGTLALLVLSFVNLGKTMLVFPFLMLFNFAHIATVLLLSNTKYIQIANSVPNFKRHMVSLAMGLRFTGSLAGNYVGYFVTKHDPINVFRIGSVFSFSIILPVLLGFIPEEKVSNPKIEREKLSKVLFSPAEKSNVFARDDNGRLDDRADSDLLVREHSGSGSVQRRGRHCALRGDLQADRPRHGEDLRVRLHPKRDSRGLFLRQERLAAGKRPVLLRGAQLFDKLSVHDEPVRG</sequence>
<evidence type="ECO:0000313" key="9">
    <source>
        <dbReference type="Proteomes" id="UP001439008"/>
    </source>
</evidence>
<dbReference type="InterPro" id="IPR036259">
    <property type="entry name" value="MFS_trans_sf"/>
</dbReference>
<organism evidence="8 9">
    <name type="scientific">Bonamia ostreae</name>
    <dbReference type="NCBI Taxonomy" id="126728"/>
    <lineage>
        <taxon>Eukaryota</taxon>
        <taxon>Sar</taxon>
        <taxon>Rhizaria</taxon>
        <taxon>Endomyxa</taxon>
        <taxon>Ascetosporea</taxon>
        <taxon>Haplosporida</taxon>
        <taxon>Bonamia</taxon>
    </lineage>
</organism>